<feature type="compositionally biased region" description="Polar residues" evidence="1">
    <location>
        <begin position="319"/>
        <end position="330"/>
    </location>
</feature>
<feature type="region of interest" description="Disordered" evidence="1">
    <location>
        <begin position="314"/>
        <end position="337"/>
    </location>
</feature>
<evidence type="ECO:0000313" key="2">
    <source>
        <dbReference type="Proteomes" id="UP000050741"/>
    </source>
</evidence>
<name>A0A183CME0_GLOPA</name>
<reference evidence="3" key="3">
    <citation type="submission" date="2016-06" db="UniProtKB">
        <authorList>
            <consortium name="WormBaseParasite"/>
        </authorList>
    </citation>
    <scope>IDENTIFICATION</scope>
</reference>
<proteinExistence type="predicted"/>
<evidence type="ECO:0000256" key="1">
    <source>
        <dbReference type="SAM" id="MobiDB-lite"/>
    </source>
</evidence>
<feature type="compositionally biased region" description="Low complexity" evidence="1">
    <location>
        <begin position="130"/>
        <end position="153"/>
    </location>
</feature>
<feature type="region of interest" description="Disordered" evidence="1">
    <location>
        <begin position="1"/>
        <end position="68"/>
    </location>
</feature>
<reference evidence="2" key="1">
    <citation type="submission" date="2013-12" db="EMBL/GenBank/DDBJ databases">
        <authorList>
            <person name="Aslett M."/>
        </authorList>
    </citation>
    <scope>NUCLEOTIDE SEQUENCE [LARGE SCALE GENOMIC DNA]</scope>
    <source>
        <strain evidence="2">Lindley</strain>
    </source>
</reference>
<dbReference type="Proteomes" id="UP000050741">
    <property type="component" value="Unassembled WGS sequence"/>
</dbReference>
<sequence>MSSTPEGQQQQQLPRVSDDQQHYVSDGSGRVDTVRPAVRMNGTQNASSGMARPDFAQQLSNGPNYYHHHPVIHEDVVQHHHEHDDHDHHEVNSVPSFVECQQKLSSASSTAAFMQTPSVIAASLDSGSCSPIRSHSSPTPSSPSSTTTTDPRRTITTTMSGRLLSHQGSSQALLFVPEQRRVSTISGHSVRSCPTDICHSGLKDVEDGAESPVVGAAELDRHEEEEADEFHQLLIHSPSDNSVTAVAAAAAAEHVGAGVSRSVSPRAQAASDAYCRLYGNGTGAETAGEQQQHHQHPLPLNHQHQNRLSAVIHGRNRKTSPPGNTASGSRISPDFGRRRSLHTGAPAIAFRSTLSFAAAVAGANAGRIGGVALGGGTTARNSACQQQRRPLFQRRSSQPIIYSGAAGPAFQCRRHAL</sequence>
<dbReference type="AlphaFoldDB" id="A0A183CME0"/>
<organism evidence="2 3">
    <name type="scientific">Globodera pallida</name>
    <name type="common">Potato cyst nematode worm</name>
    <name type="synonym">Heterodera pallida</name>
    <dbReference type="NCBI Taxonomy" id="36090"/>
    <lineage>
        <taxon>Eukaryota</taxon>
        <taxon>Metazoa</taxon>
        <taxon>Ecdysozoa</taxon>
        <taxon>Nematoda</taxon>
        <taxon>Chromadorea</taxon>
        <taxon>Rhabditida</taxon>
        <taxon>Tylenchina</taxon>
        <taxon>Tylenchomorpha</taxon>
        <taxon>Tylenchoidea</taxon>
        <taxon>Heteroderidae</taxon>
        <taxon>Heteroderinae</taxon>
        <taxon>Globodera</taxon>
    </lineage>
</organism>
<dbReference type="WBParaSite" id="GPLIN_001404600">
    <property type="protein sequence ID" value="GPLIN_001404600"/>
    <property type="gene ID" value="GPLIN_001404600"/>
</dbReference>
<keyword evidence="2" id="KW-1185">Reference proteome</keyword>
<protein>
    <submittedName>
        <fullName evidence="3">Uncharacterized protein</fullName>
    </submittedName>
</protein>
<feature type="region of interest" description="Disordered" evidence="1">
    <location>
        <begin position="125"/>
        <end position="153"/>
    </location>
</feature>
<reference evidence="2" key="2">
    <citation type="submission" date="2014-05" db="EMBL/GenBank/DDBJ databases">
        <title>The genome and life-stage specific transcriptomes of Globodera pallida elucidate key aspects of plant parasitism by a cyst nematode.</title>
        <authorList>
            <person name="Cotton J.A."/>
            <person name="Lilley C.J."/>
            <person name="Jones L.M."/>
            <person name="Kikuchi T."/>
            <person name="Reid A.J."/>
            <person name="Thorpe P."/>
            <person name="Tsai I.J."/>
            <person name="Beasley H."/>
            <person name="Blok V."/>
            <person name="Cock P.J.A."/>
            <person name="Van den Akker S.E."/>
            <person name="Holroyd N."/>
            <person name="Hunt M."/>
            <person name="Mantelin S."/>
            <person name="Naghra H."/>
            <person name="Pain A."/>
            <person name="Palomares-Rius J.E."/>
            <person name="Zarowiecki M."/>
            <person name="Berriman M."/>
            <person name="Jones J.T."/>
            <person name="Urwin P.E."/>
        </authorList>
    </citation>
    <scope>NUCLEOTIDE SEQUENCE [LARGE SCALE GENOMIC DNA]</scope>
    <source>
        <strain evidence="2">Lindley</strain>
    </source>
</reference>
<accession>A0A183CME0</accession>
<evidence type="ECO:0000313" key="3">
    <source>
        <dbReference type="WBParaSite" id="GPLIN_001404600"/>
    </source>
</evidence>
<feature type="compositionally biased region" description="Polar residues" evidence="1">
    <location>
        <begin position="1"/>
        <end position="14"/>
    </location>
</feature>